<dbReference type="GO" id="GO:0007015">
    <property type="term" value="P:actin filament organization"/>
    <property type="evidence" value="ECO:0007669"/>
    <property type="project" value="TreeGrafter"/>
</dbReference>
<feature type="compositionally biased region" description="Gly residues" evidence="5">
    <location>
        <begin position="1410"/>
        <end position="1421"/>
    </location>
</feature>
<comment type="function">
    <text evidence="4">Involved in cytoskeletal rearrangements required for phagocytosis of apoptotic cells and cell motility. Acts in association with DOCK1 and CRK. Was initially proposed to be required in complex with DOCK1 to activate Rac Rho small GTPases. May enhance the guanine nucleotide exchange factor (GEF) activity of DOCK1.</text>
</comment>
<feature type="compositionally biased region" description="Polar residues" evidence="5">
    <location>
        <begin position="187"/>
        <end position="200"/>
    </location>
</feature>
<dbReference type="Pfam" id="PF16457">
    <property type="entry name" value="PH_12"/>
    <property type="match status" value="1"/>
</dbReference>
<dbReference type="InterPro" id="IPR050868">
    <property type="entry name" value="ELMO_domain-containing"/>
</dbReference>
<dbReference type="Gene3D" id="1.25.10.10">
    <property type="entry name" value="Leucine-rich Repeat Variant"/>
    <property type="match status" value="1"/>
</dbReference>
<dbReference type="Gene3D" id="6.10.250.810">
    <property type="match status" value="1"/>
</dbReference>
<feature type="compositionally biased region" description="Polar residues" evidence="5">
    <location>
        <begin position="400"/>
        <end position="416"/>
    </location>
</feature>
<feature type="region of interest" description="Disordered" evidence="5">
    <location>
        <begin position="294"/>
        <end position="466"/>
    </location>
</feature>
<feature type="compositionally biased region" description="Low complexity" evidence="5">
    <location>
        <begin position="1194"/>
        <end position="1212"/>
    </location>
</feature>
<dbReference type="InterPro" id="IPR006816">
    <property type="entry name" value="ELMO_dom"/>
</dbReference>
<evidence type="ECO:0000256" key="5">
    <source>
        <dbReference type="SAM" id="MobiDB-lite"/>
    </source>
</evidence>
<dbReference type="InterPro" id="IPR024574">
    <property type="entry name" value="ELMO_ARM"/>
</dbReference>
<dbReference type="PANTHER" id="PTHR12771">
    <property type="entry name" value="ENGULFMENT AND CELL MOTILITY"/>
    <property type="match status" value="1"/>
</dbReference>
<feature type="compositionally biased region" description="Basic and acidic residues" evidence="5">
    <location>
        <begin position="454"/>
        <end position="466"/>
    </location>
</feature>
<feature type="compositionally biased region" description="Low complexity" evidence="5">
    <location>
        <begin position="1037"/>
        <end position="1048"/>
    </location>
</feature>
<feature type="compositionally biased region" description="Basic and acidic residues" evidence="5">
    <location>
        <begin position="654"/>
        <end position="679"/>
    </location>
</feature>
<dbReference type="Gene3D" id="2.30.29.30">
    <property type="entry name" value="Pleckstrin-homology domain (PH domain)/Phosphotyrosine-binding domain (PTB)"/>
    <property type="match status" value="1"/>
</dbReference>
<keyword evidence="3" id="KW-0729">SH3-binding</keyword>
<name>A0AAE1NIN7_9EUCA</name>
<keyword evidence="2" id="KW-0581">Phagocytosis</keyword>
<feature type="compositionally biased region" description="Polar residues" evidence="5">
    <location>
        <begin position="738"/>
        <end position="751"/>
    </location>
</feature>
<sequence length="2170" mass="247744">MHRNRSTDTTAQTTDSNGATGGRKGVVRTESLRSERSDKRVSFNKDVGIKHIPRGGGVASKGTPGGVNRVGKPPGQPTRVDEWAACSQVHREPVTQDRLEEEAENVVRLIDNVNCNSLDRTSRGRNANAKNNNNNNSYAHHTYNNVLFNNNRNNRVNGDVRSRPKTLPTPRTTNPINRKAKGDVNREGNQPITRHNNNHPGEQHFDQPRRRSADTIPESHTPTLQRHHQHHHHHQQQHNNPHLFGHKSVPDLNAYLNNESRANYVAPGSPHVGGKRGKHNASVDNLYHDRTITTTTTTGHSSELRHRPNHGYKSVENLVGSSPPPNRLQGFKSVGHLPSASYSDSDSGERMSRPTTYRPKVGNIIRKFNQDIEENRRPNLVPDPDPGRRGTLEPDRYRNHNNNQPFSYTGASTVAPLNTVRRLSPPPRDPKRPTPPRDSPSPELPVYAQVNKSRGRDMERNYRNRSQMDAEYSAKIIITDDDYDDYGDHRLREDYRDGDDDAYESYQVPQDNFERLISDKLHEYKEHSNNNINMSSVGVQTEGLAKARMRSKSPQKGPVSSSTRMYGQQQEKRSNNTSTYHQSHHREQREQQHQQQRNDRQFHNNLTSASLVRQVNHGFGRTDRSPSPPPRASASRQPRRNNVVPLLSDTSDSETEHTRRRTVDPLARIRDQVMQREKLQEEEEEEEGRYRRPGRPERKEQPPASLIPYSEEMTPLTIDEVDALSLVMDETGKNSLVVSNQAQSSVSMTRVSNHKSRSHERNQLSRDPTPPRRRSETPTRKDVEKNVKKNNLEKEKKDKKEKEQQQKKKKKRIKIKFFYDPRPQDEPHADPLANFTEFKGDGKESPRDDRRERSPPAPAPDERQHERSPPPPDDRDRRGDSSYPHPHDDDPHHPHHHRGDPERSDYDYERYEYDNKYQRRSQERDQYHTRTTEYREAKERRVGSREHLDSRDRVGSRERLDSRDREHLDSRDRVGSRERLDSRDRVGSRERLDYDDPKRRGSKDSYDHNNTRTTRDRTTNKTHRHHSSSSRDDPDRPNNNNNNNNNNSQHHRSKENLNRSRDNLRRSREELDESYRNERKNNNNNGYGYDDDVPPKEHNNKNNNNNNNGYYDGDDEIEISRPGRTLSEKYSNYNDAATTTTTATAATTTVAAAASSTHPIEASAEENVRQQKIQRQRKKFFSAFMSEGKGGKGNNNNNKQNNKNNSKNNDNNDSNKQHQEGPTSWESATLARAELRSRQVENARQGGSRGGAGGVSQGGYSSLQRSPDRTRQSGPPPTTTKPRYFGDTDLESERGGGSRPGRGRSNRSVFLHATAVADIPGRRGAGGGGGVGAGGDGDESNTATPSERTARRESKKVSRSFSLLAPWKPRHYREKYEVEYDNREAERGAGGAKGALPPRPPRRPAPERSTGGGSSGGGGSRGKAHPLTHYTRPQVKRMAPARDSRVVKLAVEMRITDVRGHDDKPIPYLGELSQQQPLAAFIVELCGHWKLERPELYALQYTEPTAHYVNEKNRGKIKDGTVLNLVNSAARTADDTLNRLRKGNVNERRTALDTMVKMAPDVTFASEVVGKQGISLLIECMQSENNDSTLLPSILTSFLELMDHGILSWEELQPAFIEKVASYINLQMAVDPRTLCTSLTILENIILNSPSRYPVVEKQIVLPKLLQHLQVTQGTKRSDIQHSVLALVNALIQKSEPQKRKYWIHSLSTRQYRTNINNNVLIHAEGGGIGTDMAHQLYVLQQLILNQYDERMNTRMETTDSDATEKIKELRRIAFESDGEISSSVTPRRAEYKREYRKLGFRHDINPAQDFMVTPPGVLALDNMVFFARTHSDQYAKLVLENCYRADSHECPFGRASIELTKLLCEILQIGETPTEEGQTYHPMLFSHDHPLEELFSVCVVLLNKTWKEMKATTEDFSKVLSVVKDQIIRTMELLPSTLEVFKAKINNLTYAEIAEIWQQERINNEEQEMQAPPIKELRKQLEPEVMDLIQEHRLRYLVEGTRFKSARGVRPKDKFRFVRLSPNHKFLHYDDCDEKATPSLDDLTKKVSILELRGLLTGRDCPHMKEKTGKKSNYHLAFSLLLDSQNLNDTNQHLDFVSPDETTFNYWVDGINALLRQPMTSISTVRDLETLVNMEVKVRLLDAEGVTIPSQQPYIPIPPPNYNFCYQLP</sequence>
<dbReference type="SUPFAM" id="SSF48371">
    <property type="entry name" value="ARM repeat"/>
    <property type="match status" value="1"/>
</dbReference>
<feature type="region of interest" description="Disordered" evidence="5">
    <location>
        <begin position="1383"/>
        <end position="1431"/>
    </location>
</feature>
<feature type="region of interest" description="Disordered" evidence="5">
    <location>
        <begin position="1"/>
        <end position="79"/>
    </location>
</feature>
<feature type="compositionally biased region" description="Basic and acidic residues" evidence="5">
    <location>
        <begin position="385"/>
        <end position="398"/>
    </location>
</feature>
<feature type="region of interest" description="Disordered" evidence="5">
    <location>
        <begin position="1157"/>
        <end position="1176"/>
    </location>
</feature>
<feature type="domain" description="ELMO" evidence="6">
    <location>
        <begin position="1762"/>
        <end position="1932"/>
    </location>
</feature>
<accession>A0AAE1NIN7</accession>
<feature type="compositionally biased region" description="Basic and acidic residues" evidence="5">
    <location>
        <begin position="201"/>
        <end position="213"/>
    </location>
</feature>
<feature type="compositionally biased region" description="Polar residues" evidence="5">
    <location>
        <begin position="554"/>
        <end position="580"/>
    </location>
</feature>
<dbReference type="GO" id="GO:0006915">
    <property type="term" value="P:apoptotic process"/>
    <property type="evidence" value="ECO:0007669"/>
    <property type="project" value="UniProtKB-KW"/>
</dbReference>
<dbReference type="GO" id="GO:0005886">
    <property type="term" value="C:plasma membrane"/>
    <property type="evidence" value="ECO:0007669"/>
    <property type="project" value="TreeGrafter"/>
</dbReference>
<evidence type="ECO:0000256" key="2">
    <source>
        <dbReference type="ARBA" id="ARBA00022907"/>
    </source>
</evidence>
<feature type="region of interest" description="Disordered" evidence="5">
    <location>
        <begin position="149"/>
        <end position="250"/>
    </location>
</feature>
<feature type="region of interest" description="Disordered" evidence="5">
    <location>
        <begin position="618"/>
        <end position="713"/>
    </location>
</feature>
<reference evidence="7" key="1">
    <citation type="submission" date="2023-11" db="EMBL/GenBank/DDBJ databases">
        <title>Genome assemblies of two species of porcelain crab, Petrolisthes cinctipes and Petrolisthes manimaculis (Anomura: Porcellanidae).</title>
        <authorList>
            <person name="Angst P."/>
        </authorList>
    </citation>
    <scope>NUCLEOTIDE SEQUENCE</scope>
    <source>
        <strain evidence="7">PB745_02</strain>
        <tissue evidence="7">Gill</tissue>
    </source>
</reference>
<feature type="compositionally biased region" description="Basic and acidic residues" evidence="5">
    <location>
        <begin position="899"/>
        <end position="1019"/>
    </location>
</feature>
<dbReference type="InterPro" id="IPR011989">
    <property type="entry name" value="ARM-like"/>
</dbReference>
<dbReference type="Pfam" id="PF04727">
    <property type="entry name" value="ELMO_CED12"/>
    <property type="match status" value="1"/>
</dbReference>
<feature type="compositionally biased region" description="Low complexity" evidence="5">
    <location>
        <begin position="149"/>
        <end position="159"/>
    </location>
</feature>
<dbReference type="InterPro" id="IPR001849">
    <property type="entry name" value="PH_domain"/>
</dbReference>
<dbReference type="Pfam" id="PF11841">
    <property type="entry name" value="ELMO_ARM"/>
    <property type="match status" value="1"/>
</dbReference>
<keyword evidence="8" id="KW-1185">Reference proteome</keyword>
<proteinExistence type="predicted"/>
<feature type="compositionally biased region" description="Basic and acidic residues" evidence="5">
    <location>
        <begin position="585"/>
        <end position="599"/>
    </location>
</feature>
<feature type="compositionally biased region" description="Basic and acidic residues" evidence="5">
    <location>
        <begin position="368"/>
        <end position="377"/>
    </location>
</feature>
<dbReference type="PROSITE" id="PS51335">
    <property type="entry name" value="ELMO"/>
    <property type="match status" value="1"/>
</dbReference>
<feature type="compositionally biased region" description="Basic and acidic residues" evidence="5">
    <location>
        <begin position="838"/>
        <end position="892"/>
    </location>
</feature>
<dbReference type="InterPro" id="IPR016024">
    <property type="entry name" value="ARM-type_fold"/>
</dbReference>
<feature type="region of interest" description="Disordered" evidence="5">
    <location>
        <begin position="738"/>
        <end position="1118"/>
    </location>
</feature>
<evidence type="ECO:0000313" key="7">
    <source>
        <dbReference type="EMBL" id="KAK4290111.1"/>
    </source>
</evidence>
<feature type="compositionally biased region" description="Gly residues" evidence="5">
    <location>
        <begin position="1247"/>
        <end position="1257"/>
    </location>
</feature>
<feature type="compositionally biased region" description="Gly residues" evidence="5">
    <location>
        <begin position="54"/>
        <end position="65"/>
    </location>
</feature>
<evidence type="ECO:0000313" key="8">
    <source>
        <dbReference type="Proteomes" id="UP001292094"/>
    </source>
</evidence>
<dbReference type="SUPFAM" id="SSF50729">
    <property type="entry name" value="PH domain-like"/>
    <property type="match status" value="1"/>
</dbReference>
<feature type="compositionally biased region" description="Basic residues" evidence="5">
    <location>
        <begin position="225"/>
        <end position="236"/>
    </location>
</feature>
<evidence type="ECO:0000256" key="3">
    <source>
        <dbReference type="ARBA" id="ARBA00023036"/>
    </source>
</evidence>
<feature type="compositionally biased region" description="Basic and acidic residues" evidence="5">
    <location>
        <begin position="759"/>
        <end position="806"/>
    </location>
</feature>
<evidence type="ECO:0000256" key="4">
    <source>
        <dbReference type="ARBA" id="ARBA00024863"/>
    </source>
</evidence>
<gene>
    <name evidence="7" type="ORF">Pmani_036977</name>
</gene>
<evidence type="ECO:0000259" key="6">
    <source>
        <dbReference type="PROSITE" id="PS51335"/>
    </source>
</evidence>
<comment type="caution">
    <text evidence="7">The sequence shown here is derived from an EMBL/GenBank/DDBJ whole genome shotgun (WGS) entry which is preliminary data.</text>
</comment>
<feature type="compositionally biased region" description="Gly residues" evidence="5">
    <location>
        <begin position="1323"/>
        <end position="1335"/>
    </location>
</feature>
<evidence type="ECO:0000256" key="1">
    <source>
        <dbReference type="ARBA" id="ARBA00022703"/>
    </source>
</evidence>
<keyword evidence="1" id="KW-0053">Apoptosis</keyword>
<feature type="region of interest" description="Disordered" evidence="5">
    <location>
        <begin position="542"/>
        <end position="599"/>
    </location>
</feature>
<feature type="compositionally biased region" description="Basic and acidic residues" evidence="5">
    <location>
        <begin position="1054"/>
        <end position="1081"/>
    </location>
</feature>
<dbReference type="PANTHER" id="PTHR12771:SF56">
    <property type="entry name" value="CED-12"/>
    <property type="match status" value="1"/>
</dbReference>
<feature type="compositionally biased region" description="Basic and acidic residues" evidence="5">
    <location>
        <begin position="30"/>
        <end position="49"/>
    </location>
</feature>
<feature type="region of interest" description="Disordered" evidence="5">
    <location>
        <begin position="1185"/>
        <end position="1359"/>
    </location>
</feature>
<protein>
    <recommendedName>
        <fullName evidence="6">ELMO domain-containing protein</fullName>
    </recommendedName>
</protein>
<feature type="compositionally biased region" description="Polar residues" evidence="5">
    <location>
        <begin position="7"/>
        <end position="18"/>
    </location>
</feature>
<organism evidence="7 8">
    <name type="scientific">Petrolisthes manimaculis</name>
    <dbReference type="NCBI Taxonomy" id="1843537"/>
    <lineage>
        <taxon>Eukaryota</taxon>
        <taxon>Metazoa</taxon>
        <taxon>Ecdysozoa</taxon>
        <taxon>Arthropoda</taxon>
        <taxon>Crustacea</taxon>
        <taxon>Multicrustacea</taxon>
        <taxon>Malacostraca</taxon>
        <taxon>Eumalacostraca</taxon>
        <taxon>Eucarida</taxon>
        <taxon>Decapoda</taxon>
        <taxon>Pleocyemata</taxon>
        <taxon>Anomura</taxon>
        <taxon>Galatheoidea</taxon>
        <taxon>Porcellanidae</taxon>
        <taxon>Petrolisthes</taxon>
    </lineage>
</organism>
<dbReference type="InterPro" id="IPR011993">
    <property type="entry name" value="PH-like_dom_sf"/>
</dbReference>
<feature type="compositionally biased region" description="Basic and acidic residues" evidence="5">
    <location>
        <begin position="817"/>
        <end position="829"/>
    </location>
</feature>
<dbReference type="GO" id="GO:0048870">
    <property type="term" value="P:cell motility"/>
    <property type="evidence" value="ECO:0007669"/>
    <property type="project" value="TreeGrafter"/>
</dbReference>
<dbReference type="GO" id="GO:0017124">
    <property type="term" value="F:SH3 domain binding"/>
    <property type="evidence" value="ECO:0007669"/>
    <property type="project" value="UniProtKB-KW"/>
</dbReference>
<feature type="compositionally biased region" description="Basic and acidic residues" evidence="5">
    <location>
        <begin position="688"/>
        <end position="701"/>
    </location>
</feature>
<dbReference type="EMBL" id="JAWZYT010005607">
    <property type="protein sequence ID" value="KAK4290111.1"/>
    <property type="molecule type" value="Genomic_DNA"/>
</dbReference>
<dbReference type="GO" id="GO:0006909">
    <property type="term" value="P:phagocytosis"/>
    <property type="evidence" value="ECO:0007669"/>
    <property type="project" value="UniProtKB-KW"/>
</dbReference>
<dbReference type="Proteomes" id="UP001292094">
    <property type="component" value="Unassembled WGS sequence"/>
</dbReference>